<dbReference type="PANTHER" id="PTHR21089">
    <property type="entry name" value="SHIKIMATE DEHYDROGENASE"/>
    <property type="match status" value="1"/>
</dbReference>
<keyword evidence="7" id="KW-1185">Reference proteome</keyword>
<comment type="subcellular location">
    <subcellularLocation>
        <location evidence="3">Cytoplasm</location>
    </subcellularLocation>
</comment>
<dbReference type="PANTHER" id="PTHR21089:SF1">
    <property type="entry name" value="BIFUNCTIONAL 3-DEHYDROQUINATE DEHYDRATASE_SHIKIMATE DEHYDROGENASE, CHLOROPLASTIC"/>
    <property type="match status" value="1"/>
</dbReference>
<feature type="binding site" evidence="4">
    <location>
        <position position="101"/>
    </location>
    <ligand>
        <name>shikimate</name>
        <dbReference type="ChEBI" id="CHEBI:36208"/>
    </ligand>
</feature>
<dbReference type="Gene3D" id="3.40.50.10860">
    <property type="entry name" value="Leucine Dehydrogenase, chain A, domain 1"/>
    <property type="match status" value="1"/>
</dbReference>
<keyword evidence="3" id="KW-0808">Transferase</keyword>
<dbReference type="CDD" id="cd01065">
    <property type="entry name" value="NAD_bind_Shikimate_DH"/>
    <property type="match status" value="1"/>
</dbReference>
<keyword evidence="4" id="KW-0521">NADP</keyword>
<comment type="similarity">
    <text evidence="3">Belongs to the shikimate kinase family.</text>
</comment>
<reference evidence="6 7" key="1">
    <citation type="submission" date="2021-03" db="EMBL/GenBank/DDBJ databases">
        <title>Caproiciproducens sp. nov. isolated from feces of cow.</title>
        <authorList>
            <person name="Choi J.-Y."/>
        </authorList>
    </citation>
    <scope>NUCLEOTIDE SEQUENCE [LARGE SCALE GENOMIC DNA]</scope>
    <source>
        <strain evidence="6 7">AGMB10547</strain>
    </source>
</reference>
<comment type="subunit">
    <text evidence="3">Monomer.</text>
</comment>
<feature type="domain" description="Shikimate dehydrogenase substrate binding N-terminal" evidence="5">
    <location>
        <begin position="8"/>
        <end position="88"/>
    </location>
</feature>
<keyword evidence="3" id="KW-0479">Metal-binding</keyword>
<evidence type="ECO:0000313" key="6">
    <source>
        <dbReference type="EMBL" id="MBW7572590.1"/>
    </source>
</evidence>
<feature type="binding site" evidence="4">
    <location>
        <position position="219"/>
    </location>
    <ligand>
        <name>shikimate</name>
        <dbReference type="ChEBI" id="CHEBI:36208"/>
    </ligand>
</feature>
<dbReference type="EMBL" id="JAGFNZ010000002">
    <property type="protein sequence ID" value="MBW7572590.1"/>
    <property type="molecule type" value="Genomic_DNA"/>
</dbReference>
<feature type="binding site" evidence="4">
    <location>
        <position position="217"/>
    </location>
    <ligand>
        <name>NADP(+)</name>
        <dbReference type="ChEBI" id="CHEBI:58349"/>
    </ligand>
</feature>
<dbReference type="SUPFAM" id="SSF53223">
    <property type="entry name" value="Aminoacid dehydrogenase-like, N-terminal domain"/>
    <property type="match status" value="1"/>
</dbReference>
<evidence type="ECO:0000256" key="3">
    <source>
        <dbReference type="HAMAP-Rule" id="MF_00109"/>
    </source>
</evidence>
<comment type="cofactor">
    <cofactor evidence="3">
        <name>Mg(2+)</name>
        <dbReference type="ChEBI" id="CHEBI:18420"/>
    </cofactor>
    <text evidence="3">Binds 1 Mg(2+) ion per subunit.</text>
</comment>
<dbReference type="SUPFAM" id="SSF52540">
    <property type="entry name" value="P-loop containing nucleoside triphosphate hydrolases"/>
    <property type="match status" value="1"/>
</dbReference>
<dbReference type="InterPro" id="IPR046346">
    <property type="entry name" value="Aminoacid_DH-like_N_sf"/>
</dbReference>
<dbReference type="Pfam" id="PF08501">
    <property type="entry name" value="Shikimate_dh_N"/>
    <property type="match status" value="1"/>
</dbReference>
<keyword evidence="3" id="KW-0460">Magnesium</keyword>
<feature type="binding site" evidence="4">
    <location>
        <position position="247"/>
    </location>
    <ligand>
        <name>shikimate</name>
        <dbReference type="ChEBI" id="CHEBI:36208"/>
    </ligand>
</feature>
<comment type="subunit">
    <text evidence="4">Homodimer.</text>
</comment>
<feature type="active site" description="Proton acceptor" evidence="4">
    <location>
        <position position="65"/>
    </location>
</feature>
<dbReference type="Gene3D" id="3.40.50.720">
    <property type="entry name" value="NAD(P)-binding Rossmann-like Domain"/>
    <property type="match status" value="1"/>
</dbReference>
<dbReference type="EC" id="2.7.1.71" evidence="3"/>
<name>A0ABS7DMQ8_9FIRM</name>
<feature type="binding site" evidence="4">
    <location>
        <position position="86"/>
    </location>
    <ligand>
        <name>shikimate</name>
        <dbReference type="ChEBI" id="CHEBI:36208"/>
    </ligand>
</feature>
<feature type="binding site" evidence="4">
    <location>
        <position position="77"/>
    </location>
    <ligand>
        <name>NADP(+)</name>
        <dbReference type="ChEBI" id="CHEBI:58349"/>
    </ligand>
</feature>
<sequence>MTEYHFAVIGHPIAHTMSPFIHERLFSLSGRNGRYGVLDIPPEELPLKMEQLNTLSGFNITIPHKQSIIPLLDGLNEKAEFFNSVNTVKNTDGRLTGFTTDGTGFCKALEAGGADLRGRTVVLGAGGAGRVLAFEAALSGGSVTVAVRPHGLAAAEKLCADIRTKVAGARADFCLLTEIDGKIDLLANATPVGMFPRTGECPVSEEIIKKAACVFDAVYNPNETQLVKTARKNGVRSIGGMSMLVWQAAAAHEIWYGAEFDTADIQLLCTDAVTEMKKKFGNIVLCGYMGSGKTSVGKRLAELTGRTFIDMDRYIEQKEGATISEIFAARGEAAFRAMERETAKELSLKSGLIVATGGGALMDAENTAVLKENGVIVLLNASMEAIRKRLSGDSSRPLLNGSDREETLQRLYRERMGVYRAAADFTVDADGCVQNVTQRILKTVNIPLIPNG</sequence>
<dbReference type="InterPro" id="IPR000623">
    <property type="entry name" value="Shikimate_kinase/TSH1"/>
</dbReference>
<dbReference type="Proteomes" id="UP000719942">
    <property type="component" value="Unassembled WGS sequence"/>
</dbReference>
<feature type="binding site" evidence="3">
    <location>
        <position position="294"/>
    </location>
    <ligand>
        <name>Mg(2+)</name>
        <dbReference type="ChEBI" id="CHEBI:18420"/>
    </ligand>
</feature>
<feature type="binding site" evidence="4">
    <location>
        <position position="240"/>
    </location>
    <ligand>
        <name>NADP(+)</name>
        <dbReference type="ChEBI" id="CHEBI:58349"/>
    </ligand>
</feature>
<dbReference type="HAMAP" id="MF_00109">
    <property type="entry name" value="Shikimate_kinase"/>
    <property type="match status" value="1"/>
</dbReference>
<evidence type="ECO:0000259" key="5">
    <source>
        <dbReference type="Pfam" id="PF08501"/>
    </source>
</evidence>
<dbReference type="PRINTS" id="PR01100">
    <property type="entry name" value="SHIKIMTKNASE"/>
</dbReference>
<dbReference type="HAMAP" id="MF_00222">
    <property type="entry name" value="Shikimate_DH_AroE"/>
    <property type="match status" value="1"/>
</dbReference>
<feature type="binding site" evidence="3">
    <location>
        <position position="396"/>
    </location>
    <ligand>
        <name>ATP</name>
        <dbReference type="ChEBI" id="CHEBI:30616"/>
    </ligand>
</feature>
<keyword evidence="3" id="KW-0028">Amino-acid biosynthesis</keyword>
<dbReference type="SUPFAM" id="SSF51735">
    <property type="entry name" value="NAD(P)-binding Rossmann-fold domains"/>
    <property type="match status" value="1"/>
</dbReference>
<feature type="binding site" evidence="4">
    <location>
        <begin position="16"/>
        <end position="18"/>
    </location>
    <ligand>
        <name>shikimate</name>
        <dbReference type="ChEBI" id="CHEBI:36208"/>
    </ligand>
</feature>
<comment type="caution">
    <text evidence="3">Lacks conserved residue(s) required for the propagation of feature annotation.</text>
</comment>
<comment type="function">
    <text evidence="3">Catalyzes the specific phosphorylation of the 3-hydroxyl group of shikimic acid using ATP as a cosubstrate.</text>
</comment>
<keyword evidence="4" id="KW-0560">Oxidoreductase</keyword>
<dbReference type="EC" id="1.1.1.25" evidence="4"/>
<comment type="similarity">
    <text evidence="4">Belongs to the shikimate dehydrogenase family.</text>
</comment>
<gene>
    <name evidence="3" type="primary">aroK</name>
    <name evidence="4" type="synonym">aroE</name>
    <name evidence="6" type="ORF">J5W02_07165</name>
</gene>
<keyword evidence="2 3" id="KW-0057">Aromatic amino acid biosynthesis</keyword>
<feature type="binding site" evidence="3">
    <location>
        <position position="312"/>
    </location>
    <ligand>
        <name>substrate</name>
    </ligand>
</feature>
<comment type="catalytic activity">
    <reaction evidence="3">
        <text>shikimate + ATP = 3-phosphoshikimate + ADP + H(+)</text>
        <dbReference type="Rhea" id="RHEA:13121"/>
        <dbReference type="ChEBI" id="CHEBI:15378"/>
        <dbReference type="ChEBI" id="CHEBI:30616"/>
        <dbReference type="ChEBI" id="CHEBI:36208"/>
        <dbReference type="ChEBI" id="CHEBI:145989"/>
        <dbReference type="ChEBI" id="CHEBI:456216"/>
        <dbReference type="EC" id="2.7.1.71"/>
    </reaction>
</comment>
<comment type="function">
    <text evidence="4">Involved in the biosynthesis of the chorismate, which leads to the biosynthesis of aromatic amino acids. Catalyzes the reversible NADPH linked reduction of 3-dehydroshikimate (DHSA) to yield shikimate (SA).</text>
</comment>
<proteinExistence type="inferred from homology"/>
<dbReference type="InterPro" id="IPR027417">
    <property type="entry name" value="P-loop_NTPase"/>
</dbReference>
<dbReference type="InterPro" id="IPR031322">
    <property type="entry name" value="Shikimate/glucono_kinase"/>
</dbReference>
<evidence type="ECO:0000256" key="1">
    <source>
        <dbReference type="ARBA" id="ARBA00004871"/>
    </source>
</evidence>
<evidence type="ECO:0000313" key="7">
    <source>
        <dbReference type="Proteomes" id="UP000719942"/>
    </source>
</evidence>
<keyword evidence="3" id="KW-0067">ATP-binding</keyword>
<dbReference type="InterPro" id="IPR036291">
    <property type="entry name" value="NAD(P)-bd_dom_sf"/>
</dbReference>
<accession>A0ABS7DMQ8</accession>
<comment type="pathway">
    <text evidence="3">Metabolic intermediate biosynthesis; chorismate biosynthesis; chorismate from D-erythrose 4-phosphate and phosphoenolpyruvate: step 5/7.</text>
</comment>
<dbReference type="RefSeq" id="WP_219964980.1">
    <property type="nucleotide sequence ID" value="NZ_JAGFNZ010000002.1"/>
</dbReference>
<dbReference type="InterPro" id="IPR022893">
    <property type="entry name" value="Shikimate_DH_fam"/>
</dbReference>
<evidence type="ECO:0000256" key="2">
    <source>
        <dbReference type="ARBA" id="ARBA00023141"/>
    </source>
</evidence>
<protein>
    <recommendedName>
        <fullName evidence="3 4">Multifunctional fusion protein</fullName>
    </recommendedName>
    <domain>
        <recommendedName>
            <fullName evidence="3">Shikimate kinase</fullName>
            <shortName evidence="3">SK</shortName>
            <ecNumber evidence="3">2.7.1.71</ecNumber>
        </recommendedName>
    </domain>
    <domain>
        <recommendedName>
            <fullName evidence="4">Shikimate dehydrogenase (NADP(+))</fullName>
            <shortName evidence="4">SDH</shortName>
            <ecNumber evidence="4">1.1.1.25</ecNumber>
        </recommendedName>
    </domain>
</protein>
<comment type="catalytic activity">
    <reaction evidence="4">
        <text>shikimate + NADP(+) = 3-dehydroshikimate + NADPH + H(+)</text>
        <dbReference type="Rhea" id="RHEA:17737"/>
        <dbReference type="ChEBI" id="CHEBI:15378"/>
        <dbReference type="ChEBI" id="CHEBI:16630"/>
        <dbReference type="ChEBI" id="CHEBI:36208"/>
        <dbReference type="ChEBI" id="CHEBI:57783"/>
        <dbReference type="ChEBI" id="CHEBI:58349"/>
        <dbReference type="EC" id="1.1.1.25"/>
    </reaction>
</comment>
<comment type="pathway">
    <text evidence="1 4">Metabolic intermediate biosynthesis; chorismate biosynthesis; chorismate from D-erythrose 4-phosphate and phosphoenolpyruvate: step 4/7.</text>
</comment>
<evidence type="ECO:0000256" key="4">
    <source>
        <dbReference type="HAMAP-Rule" id="MF_00222"/>
    </source>
</evidence>
<feature type="binding site" evidence="3">
    <location>
        <position position="358"/>
    </location>
    <ligand>
        <name>substrate</name>
    </ligand>
</feature>
<feature type="binding site" evidence="3">
    <location>
        <position position="415"/>
    </location>
    <ligand>
        <name>substrate</name>
    </ligand>
</feature>
<keyword evidence="3" id="KW-0963">Cytoplasm</keyword>
<feature type="binding site" evidence="3">
    <location>
        <position position="336"/>
    </location>
    <ligand>
        <name>substrate</name>
    </ligand>
</feature>
<feature type="binding site" evidence="3">
    <location>
        <begin position="290"/>
        <end position="295"/>
    </location>
    <ligand>
        <name>ATP</name>
        <dbReference type="ChEBI" id="CHEBI:30616"/>
    </ligand>
</feature>
<feature type="binding site" evidence="4">
    <location>
        <position position="61"/>
    </location>
    <ligand>
        <name>shikimate</name>
        <dbReference type="ChEBI" id="CHEBI:36208"/>
    </ligand>
</feature>
<dbReference type="Pfam" id="PF01202">
    <property type="entry name" value="SKI"/>
    <property type="match status" value="1"/>
</dbReference>
<feature type="binding site" evidence="4">
    <location>
        <begin position="124"/>
        <end position="128"/>
    </location>
    <ligand>
        <name>NADP(+)</name>
        <dbReference type="ChEBI" id="CHEBI:58349"/>
    </ligand>
</feature>
<keyword evidence="3" id="KW-0418">Kinase</keyword>
<organism evidence="6 7">
    <name type="scientific">Caproiciproducens faecalis</name>
    <dbReference type="NCBI Taxonomy" id="2820301"/>
    <lineage>
        <taxon>Bacteria</taxon>
        <taxon>Bacillati</taxon>
        <taxon>Bacillota</taxon>
        <taxon>Clostridia</taxon>
        <taxon>Eubacteriales</taxon>
        <taxon>Acutalibacteraceae</taxon>
        <taxon>Caproiciproducens</taxon>
    </lineage>
</organism>
<comment type="caution">
    <text evidence="6">The sequence shown here is derived from an EMBL/GenBank/DDBJ whole genome shotgun (WGS) entry which is preliminary data.</text>
</comment>
<dbReference type="CDD" id="cd00464">
    <property type="entry name" value="SK"/>
    <property type="match status" value="1"/>
</dbReference>
<dbReference type="Gene3D" id="3.40.50.300">
    <property type="entry name" value="P-loop containing nucleotide triphosphate hydrolases"/>
    <property type="match status" value="1"/>
</dbReference>
<dbReference type="InterPro" id="IPR013708">
    <property type="entry name" value="Shikimate_DH-bd_N"/>
</dbReference>
<keyword evidence="3" id="KW-0547">Nucleotide-binding</keyword>